<dbReference type="EMBL" id="BRXZ01008026">
    <property type="protein sequence ID" value="GMI19969.1"/>
    <property type="molecule type" value="Genomic_DNA"/>
</dbReference>
<gene>
    <name evidence="1" type="ORF">TrRE_jg12153</name>
</gene>
<sequence>MEDITFGPDEEWPTCATDYKRRTYCRGGSRPTGAFHLGFFAAVTLEGEDVHLDLNGFSIQQSLRHSLLQRFFAVVETGTSPFIMGQGPGDFTSEEVIGCKRCRAVLARATLSASRYLLHFFNSIHTSIIKPHSLVDAMEALQVLENDFINSSVAGTLPSPDAQAQFGNPGHLIDGNAYGIAIHGRGVLVNGFGLTLPFTLADTAQDVTLENTRITGVAARVTEVVTISSKETQTPIVDVAGSVFRVDEQVAPNGMLHLDALHTARIEYARFAKSLPPPHSAHAKGTMNIDDELLEAYTIGGLALASTLQNYTRVCNSDSMHHANKGTIGLFIQRTRSVKIKNVSVADVMNVGPAGSDACGTYQTSQWTGHLGYTGSQAYGVVVTTSEALEISDLQIDNVFSKNAASYGITFFNGVEDVIGTGQIRVQNVTSGFIENGPNDPPRCHPVAIGKGVSLENLNIHTE</sequence>
<organism evidence="1 2">
    <name type="scientific">Triparma retinervis</name>
    <dbReference type="NCBI Taxonomy" id="2557542"/>
    <lineage>
        <taxon>Eukaryota</taxon>
        <taxon>Sar</taxon>
        <taxon>Stramenopiles</taxon>
        <taxon>Ochrophyta</taxon>
        <taxon>Bolidophyceae</taxon>
        <taxon>Parmales</taxon>
        <taxon>Triparmaceae</taxon>
        <taxon>Triparma</taxon>
    </lineage>
</organism>
<dbReference type="OrthoDB" id="46292at2759"/>
<comment type="caution">
    <text evidence="1">The sequence shown here is derived from an EMBL/GenBank/DDBJ whole genome shotgun (WGS) entry which is preliminary data.</text>
</comment>
<dbReference type="Proteomes" id="UP001165082">
    <property type="component" value="Unassembled WGS sequence"/>
</dbReference>
<evidence type="ECO:0000313" key="2">
    <source>
        <dbReference type="Proteomes" id="UP001165082"/>
    </source>
</evidence>
<keyword evidence="2" id="KW-1185">Reference proteome</keyword>
<reference evidence="1" key="1">
    <citation type="submission" date="2022-07" db="EMBL/GenBank/DDBJ databases">
        <title>Genome analysis of Parmales, a sister group of diatoms, reveals the evolutionary specialization of diatoms from phago-mixotrophs to photoautotrophs.</title>
        <authorList>
            <person name="Ban H."/>
            <person name="Sato S."/>
            <person name="Yoshikawa S."/>
            <person name="Kazumasa Y."/>
            <person name="Nakamura Y."/>
            <person name="Ichinomiya M."/>
            <person name="Saitoh K."/>
            <person name="Sato N."/>
            <person name="Blanc-Mathieu R."/>
            <person name="Endo H."/>
            <person name="Kuwata A."/>
            <person name="Ogata H."/>
        </authorList>
    </citation>
    <scope>NUCLEOTIDE SEQUENCE</scope>
</reference>
<proteinExistence type="predicted"/>
<accession>A0A9W7FU04</accession>
<protein>
    <submittedName>
        <fullName evidence="1">Uncharacterized protein</fullName>
    </submittedName>
</protein>
<name>A0A9W7FU04_9STRA</name>
<dbReference type="AlphaFoldDB" id="A0A9W7FU04"/>
<evidence type="ECO:0000313" key="1">
    <source>
        <dbReference type="EMBL" id="GMI19969.1"/>
    </source>
</evidence>